<dbReference type="RefSeq" id="WP_207862968.1">
    <property type="nucleotide sequence ID" value="NZ_JAFREP010000047.1"/>
</dbReference>
<dbReference type="Proteomes" id="UP000664417">
    <property type="component" value="Unassembled WGS sequence"/>
</dbReference>
<keyword evidence="1" id="KW-0560">Oxidoreductase</keyword>
<protein>
    <submittedName>
        <fullName evidence="3">Alcohol dehydrogenase catalytic domain-containing protein</fullName>
    </submittedName>
</protein>
<evidence type="ECO:0000313" key="3">
    <source>
        <dbReference type="EMBL" id="MBO1322996.1"/>
    </source>
</evidence>
<dbReference type="Pfam" id="PF08240">
    <property type="entry name" value="ADH_N"/>
    <property type="match status" value="1"/>
</dbReference>
<dbReference type="InterPro" id="IPR029063">
    <property type="entry name" value="SAM-dependent_MTases_sf"/>
</dbReference>
<gene>
    <name evidence="3" type="ORF">J3U88_31310</name>
</gene>
<dbReference type="InterPro" id="IPR013154">
    <property type="entry name" value="ADH-like_N"/>
</dbReference>
<comment type="caution">
    <text evidence="3">The sequence shown here is derived from an EMBL/GenBank/DDBJ whole genome shotgun (WGS) entry which is preliminary data.</text>
</comment>
<sequence>MTVSLERLIPSLPTPIDQQRVIVRRADGLHLETRKLAPPGAGEALVKIEAAALCRTDLAAAEGAIHVDAGRVLGHEAAGVVLATGPDKPIAVNTRVAINPLTTCATCRACRAGEAQNCLRPRFLGLDRDGCFADYVVLPAAQLVACPGAGDPLRRAYFEPLAAALGVFDAPLQRDSRILLVGRNRIIGLTNTLLQRAGYRNLECRAAPDLAGLPTNRFDIAVESGLDADLAAQLVRVLRPGGCLVLKTRHNAPVAVDVAAVVAKSLTLKACRYGSFARAAELTADLSFPLEPLLGPAFSLQRFESAFAAASGGEKRKVFIDPTLPE</sequence>
<proteinExistence type="predicted"/>
<evidence type="ECO:0000256" key="1">
    <source>
        <dbReference type="ARBA" id="ARBA00023002"/>
    </source>
</evidence>
<dbReference type="AlphaFoldDB" id="A0A8J7QC74"/>
<feature type="domain" description="Alcohol dehydrogenase-like N-terminal" evidence="2">
    <location>
        <begin position="40"/>
        <end position="147"/>
    </location>
</feature>
<accession>A0A8J7QC74</accession>
<dbReference type="SUPFAM" id="SSF50129">
    <property type="entry name" value="GroES-like"/>
    <property type="match status" value="1"/>
</dbReference>
<dbReference type="EMBL" id="JAFREP010000047">
    <property type="protein sequence ID" value="MBO1322996.1"/>
    <property type="molecule type" value="Genomic_DNA"/>
</dbReference>
<dbReference type="GO" id="GO:0016491">
    <property type="term" value="F:oxidoreductase activity"/>
    <property type="evidence" value="ECO:0007669"/>
    <property type="project" value="UniProtKB-KW"/>
</dbReference>
<dbReference type="SUPFAM" id="SSF53335">
    <property type="entry name" value="S-adenosyl-L-methionine-dependent methyltransferases"/>
    <property type="match status" value="1"/>
</dbReference>
<dbReference type="InterPro" id="IPR011032">
    <property type="entry name" value="GroES-like_sf"/>
</dbReference>
<evidence type="ECO:0000313" key="4">
    <source>
        <dbReference type="Proteomes" id="UP000664417"/>
    </source>
</evidence>
<name>A0A8J7QC74_9BACT</name>
<keyword evidence="4" id="KW-1185">Reference proteome</keyword>
<evidence type="ECO:0000259" key="2">
    <source>
        <dbReference type="Pfam" id="PF08240"/>
    </source>
</evidence>
<organism evidence="3 4">
    <name type="scientific">Acanthopleuribacter pedis</name>
    <dbReference type="NCBI Taxonomy" id="442870"/>
    <lineage>
        <taxon>Bacteria</taxon>
        <taxon>Pseudomonadati</taxon>
        <taxon>Acidobacteriota</taxon>
        <taxon>Holophagae</taxon>
        <taxon>Acanthopleuribacterales</taxon>
        <taxon>Acanthopleuribacteraceae</taxon>
        <taxon>Acanthopleuribacter</taxon>
    </lineage>
</organism>
<dbReference type="Gene3D" id="3.40.50.720">
    <property type="entry name" value="NAD(P)-binding Rossmann-like Domain"/>
    <property type="match status" value="1"/>
</dbReference>
<dbReference type="Gene3D" id="3.90.180.10">
    <property type="entry name" value="Medium-chain alcohol dehydrogenases, catalytic domain"/>
    <property type="match status" value="2"/>
</dbReference>
<dbReference type="PANTHER" id="PTHR43401">
    <property type="entry name" value="L-THREONINE 3-DEHYDROGENASE"/>
    <property type="match status" value="1"/>
</dbReference>
<dbReference type="InterPro" id="IPR050129">
    <property type="entry name" value="Zn_alcohol_dh"/>
</dbReference>
<reference evidence="3" key="1">
    <citation type="submission" date="2021-03" db="EMBL/GenBank/DDBJ databases">
        <authorList>
            <person name="Wang G."/>
        </authorList>
    </citation>
    <scope>NUCLEOTIDE SEQUENCE</scope>
    <source>
        <strain evidence="3">KCTC 12899</strain>
    </source>
</reference>
<dbReference type="PANTHER" id="PTHR43401:SF2">
    <property type="entry name" value="L-THREONINE 3-DEHYDROGENASE"/>
    <property type="match status" value="1"/>
</dbReference>